<evidence type="ECO:0000313" key="2">
    <source>
        <dbReference type="EMBL" id="MBB4963009.1"/>
    </source>
</evidence>
<name>A0A7W7SY06_9PSEU</name>
<evidence type="ECO:0000313" key="3">
    <source>
        <dbReference type="Proteomes" id="UP000542674"/>
    </source>
</evidence>
<proteinExistence type="predicted"/>
<dbReference type="InterPro" id="IPR050177">
    <property type="entry name" value="Lipid_A_modif_metabolic_enz"/>
</dbReference>
<feature type="domain" description="NAD-dependent epimerase/dehydratase" evidence="1">
    <location>
        <begin position="3"/>
        <end position="198"/>
    </location>
</feature>
<dbReference type="PANTHER" id="PTHR43245:SF13">
    <property type="entry name" value="UDP-D-APIOSE_UDP-D-XYLOSE SYNTHASE 2"/>
    <property type="match status" value="1"/>
</dbReference>
<dbReference type="Gene3D" id="3.40.50.720">
    <property type="entry name" value="NAD(P)-binding Rossmann-like Domain"/>
    <property type="match status" value="1"/>
</dbReference>
<dbReference type="RefSeq" id="WP_184665845.1">
    <property type="nucleotide sequence ID" value="NZ_BAABAI010000004.1"/>
</dbReference>
<dbReference type="AlphaFoldDB" id="A0A7W7SY06"/>
<gene>
    <name evidence="2" type="ORF">F4559_000368</name>
</gene>
<organism evidence="2 3">
    <name type="scientific">Saccharothrix violaceirubra</name>
    <dbReference type="NCBI Taxonomy" id="413306"/>
    <lineage>
        <taxon>Bacteria</taxon>
        <taxon>Bacillati</taxon>
        <taxon>Actinomycetota</taxon>
        <taxon>Actinomycetes</taxon>
        <taxon>Pseudonocardiales</taxon>
        <taxon>Pseudonocardiaceae</taxon>
        <taxon>Saccharothrix</taxon>
    </lineage>
</organism>
<dbReference type="Proteomes" id="UP000542674">
    <property type="component" value="Unassembled WGS sequence"/>
</dbReference>
<reference evidence="2 3" key="1">
    <citation type="submission" date="2020-08" db="EMBL/GenBank/DDBJ databases">
        <title>Sequencing the genomes of 1000 actinobacteria strains.</title>
        <authorList>
            <person name="Klenk H.-P."/>
        </authorList>
    </citation>
    <scope>NUCLEOTIDE SEQUENCE [LARGE SCALE GENOMIC DNA]</scope>
    <source>
        <strain evidence="2 3">DSM 45084</strain>
    </source>
</reference>
<sequence length="311" mass="33128">MTVVVLGASRGIGHEIARQLAEAGRDVRAVSRSGGAPAGAEGVRADLLSRESTVRAAQGASVLHLAANVPYTEWTTTLPTMLDNAIAAAHDTGARLVFADNLYAYGPVSGPLRETTPEKPLGVKEKLRSALGATLRSSGVRYAIGRSSDYYGPGGVSSLVGELILRPMTAGRRPMWFGPLDVPHTFAYLGDTAAAQITLGDGDRDGTWHVPAAPTLTVRAFADLARKVIGSERTPLRLPEIALTVGALFEKRLRGAGELAHQRTRPWVVDHSAFETDFGPFAVTPHEEAIRRTAEWYRDLGVGAALSRESS</sequence>
<keyword evidence="3" id="KW-1185">Reference proteome</keyword>
<comment type="caution">
    <text evidence="2">The sequence shown here is derived from an EMBL/GenBank/DDBJ whole genome shotgun (WGS) entry which is preliminary data.</text>
</comment>
<protein>
    <submittedName>
        <fullName evidence="2">Nucleoside-diphosphate-sugar epimerase</fullName>
    </submittedName>
</protein>
<accession>A0A7W7SY06</accession>
<dbReference type="InterPro" id="IPR001509">
    <property type="entry name" value="Epimerase_deHydtase"/>
</dbReference>
<evidence type="ECO:0000259" key="1">
    <source>
        <dbReference type="Pfam" id="PF01370"/>
    </source>
</evidence>
<dbReference type="EMBL" id="JACHJS010000001">
    <property type="protein sequence ID" value="MBB4963009.1"/>
    <property type="molecule type" value="Genomic_DNA"/>
</dbReference>
<dbReference type="InterPro" id="IPR036291">
    <property type="entry name" value="NAD(P)-bd_dom_sf"/>
</dbReference>
<dbReference type="SUPFAM" id="SSF51735">
    <property type="entry name" value="NAD(P)-binding Rossmann-fold domains"/>
    <property type="match status" value="1"/>
</dbReference>
<dbReference type="Pfam" id="PF01370">
    <property type="entry name" value="Epimerase"/>
    <property type="match status" value="1"/>
</dbReference>
<dbReference type="PANTHER" id="PTHR43245">
    <property type="entry name" value="BIFUNCTIONAL POLYMYXIN RESISTANCE PROTEIN ARNA"/>
    <property type="match status" value="1"/>
</dbReference>